<dbReference type="EMBL" id="CH674309">
    <property type="protein sequence ID" value="EDY71622.1"/>
    <property type="molecule type" value="Genomic_DNA"/>
</dbReference>
<keyword evidence="2" id="KW-0378">Hydrolase</keyword>
<name>B5DUQ3_DROPS</name>
<protein>
    <submittedName>
        <fullName evidence="2">Uncharacterized protein, isoform A</fullName>
        <ecNumber evidence="2">3.5.4.6</ecNumber>
    </submittedName>
</protein>
<dbReference type="STRING" id="46245.B5DUQ3"/>
<reference evidence="2" key="2">
    <citation type="journal article" date="2007" name="Nature">
        <title>Evolution of genes and genomes on the Drosophila phylogeny.</title>
        <authorList>
            <consortium name="Drosophila 12 Genomes Consortium"/>
            <person name="Clark A.G."/>
            <person name="Eisen M.B."/>
            <person name="Smith D.R."/>
            <person name="Bergman C.M."/>
            <person name="Oliver B."/>
            <person name="Markow T.A."/>
            <person name="Kaufman T.C."/>
            <person name="Kellis M."/>
            <person name="Gelbart W."/>
            <person name="Iyer V.N."/>
            <person name="Pollard D.A."/>
            <person name="Sackton T.B."/>
            <person name="Larracuente A.M."/>
            <person name="Singh N.D."/>
            <person name="Abad J.P."/>
            <person name="Abt D.N."/>
            <person name="Adryan B."/>
            <person name="Aguade M."/>
            <person name="Akashi H."/>
            <person name="Anderson W.W."/>
            <person name="Aquadro C.F."/>
            <person name="Ardell D.H."/>
            <person name="Arguello R."/>
            <person name="Artieri C.G."/>
            <person name="Barbash D.A."/>
            <person name="Barker D."/>
            <person name="Barsanti P."/>
            <person name="Batterham P."/>
            <person name="Batzoglou S."/>
            <person name="Begun D."/>
            <person name="Bhutkar A."/>
            <person name="Blanco E."/>
            <person name="Bosak S.A."/>
            <person name="Bradley R.K."/>
            <person name="Brand A.D."/>
            <person name="Brent M.R."/>
            <person name="Brooks A.N."/>
            <person name="Brown R.H."/>
            <person name="Butlin R.K."/>
            <person name="Caggese C."/>
            <person name="Calvi B.R."/>
            <person name="Bernardo de Carvalho A."/>
            <person name="Caspi A."/>
            <person name="Castrezana S."/>
            <person name="Celniker S.E."/>
            <person name="Chang J.L."/>
            <person name="Chapple C."/>
            <person name="Chatterji S."/>
            <person name="Chinwalla A."/>
            <person name="Civetta A."/>
            <person name="Clifton S.W."/>
            <person name="Comeron J.M."/>
            <person name="Costello J.C."/>
            <person name="Coyne J.A."/>
            <person name="Daub J."/>
            <person name="David R.G."/>
            <person name="Delcher A.L."/>
            <person name="Delehaunty K."/>
            <person name="Do C.B."/>
            <person name="Ebling H."/>
            <person name="Edwards K."/>
            <person name="Eickbush T."/>
            <person name="Evans J.D."/>
            <person name="Filipski A."/>
            <person name="Findeiss S."/>
            <person name="Freyhult E."/>
            <person name="Fulton L."/>
            <person name="Fulton R."/>
            <person name="Garcia A.C."/>
            <person name="Gardiner A."/>
            <person name="Garfield D.A."/>
            <person name="Garvin B.E."/>
            <person name="Gibson G."/>
            <person name="Gilbert D."/>
            <person name="Gnerre S."/>
            <person name="Godfrey J."/>
            <person name="Good R."/>
            <person name="Gotea V."/>
            <person name="Gravely B."/>
            <person name="Greenberg A.J."/>
            <person name="Griffiths-Jones S."/>
            <person name="Gross S."/>
            <person name="Guigo R."/>
            <person name="Gustafson E.A."/>
            <person name="Haerty W."/>
            <person name="Hahn M.W."/>
            <person name="Halligan D.L."/>
            <person name="Halpern A.L."/>
            <person name="Halter G.M."/>
            <person name="Han M.V."/>
            <person name="Heger A."/>
            <person name="Hillier L."/>
            <person name="Hinrichs A.S."/>
            <person name="Holmes I."/>
            <person name="Hoskins R.A."/>
            <person name="Hubisz M.J."/>
            <person name="Hultmark D."/>
            <person name="Huntley M.A."/>
            <person name="Jaffe D.B."/>
            <person name="Jagadeeshan S."/>
            <person name="Jeck W.R."/>
            <person name="Johnson J."/>
            <person name="Jones C.D."/>
            <person name="Jordan W.C."/>
            <person name="Karpen G.H."/>
            <person name="Kataoka E."/>
            <person name="Keightley P.D."/>
            <person name="Kheradpour P."/>
            <person name="Kirkness E.F."/>
            <person name="Koerich L.B."/>
            <person name="Kristiansen K."/>
            <person name="Kudrna D."/>
            <person name="Kulathinal R.J."/>
            <person name="Kumar S."/>
            <person name="Kwok R."/>
            <person name="Lander E."/>
            <person name="Langley C.H."/>
            <person name="Lapoint R."/>
            <person name="Lazzaro B.P."/>
            <person name="Lee S.J."/>
            <person name="Levesque L."/>
            <person name="Li R."/>
            <person name="Lin C.F."/>
            <person name="Lin M.F."/>
            <person name="Lindblad-Toh K."/>
            <person name="Llopart A."/>
            <person name="Long M."/>
            <person name="Low L."/>
            <person name="Lozovsky E."/>
            <person name="Lu J."/>
            <person name="Luo M."/>
            <person name="Machado C.A."/>
            <person name="Makalowski W."/>
            <person name="Marzo M."/>
            <person name="Matsuda M."/>
            <person name="Matzkin L."/>
            <person name="McAllister B."/>
            <person name="McBride C.S."/>
            <person name="McKernan B."/>
            <person name="McKernan K."/>
            <person name="Mendez-Lago M."/>
            <person name="Minx P."/>
            <person name="Mollenhauer M.U."/>
            <person name="Montooth K."/>
            <person name="Mount S.M."/>
            <person name="Mu X."/>
            <person name="Myers E."/>
            <person name="Negre B."/>
            <person name="Newfeld S."/>
            <person name="Nielsen R."/>
            <person name="Noor M.A."/>
            <person name="O'Grady P."/>
            <person name="Pachter L."/>
            <person name="Papaceit M."/>
            <person name="Parisi M.J."/>
            <person name="Parisi M."/>
            <person name="Parts L."/>
            <person name="Pedersen J.S."/>
            <person name="Pesole G."/>
            <person name="Phillippy A.M."/>
            <person name="Ponting C.P."/>
            <person name="Pop M."/>
            <person name="Porcelli D."/>
            <person name="Powell J.R."/>
            <person name="Prohaska S."/>
            <person name="Pruitt K."/>
            <person name="Puig M."/>
            <person name="Quesneville H."/>
            <person name="Ram K.R."/>
            <person name="Rand D."/>
            <person name="Rasmussen M.D."/>
            <person name="Reed L.K."/>
            <person name="Reenan R."/>
            <person name="Reily A."/>
            <person name="Remington K.A."/>
            <person name="Rieger T.T."/>
            <person name="Ritchie M.G."/>
            <person name="Robin C."/>
            <person name="Rogers Y.H."/>
            <person name="Rohde C."/>
            <person name="Rozas J."/>
            <person name="Rubenfield M.J."/>
            <person name="Ruiz A."/>
            <person name="Russo S."/>
            <person name="Salzberg S.L."/>
            <person name="Sanchez-Gracia A."/>
            <person name="Saranga D.J."/>
            <person name="Sato H."/>
            <person name="Schaeffer S.W."/>
            <person name="Schatz M.C."/>
            <person name="Schlenke T."/>
            <person name="Schwartz R."/>
            <person name="Segarra C."/>
            <person name="Singh R.S."/>
            <person name="Sirot L."/>
            <person name="Sirota M."/>
            <person name="Sisneros N.B."/>
            <person name="Smith C.D."/>
            <person name="Smith T.F."/>
            <person name="Spieth J."/>
            <person name="Stage D.E."/>
            <person name="Stark A."/>
            <person name="Stephan W."/>
            <person name="Strausberg R.L."/>
            <person name="Strempel S."/>
            <person name="Sturgill D."/>
            <person name="Sutton G."/>
            <person name="Sutton G.G."/>
            <person name="Tao W."/>
            <person name="Teichmann S."/>
            <person name="Tobari Y.N."/>
            <person name="Tomimura Y."/>
            <person name="Tsolas J.M."/>
            <person name="Valente V.L."/>
            <person name="Venter E."/>
            <person name="Venter J.C."/>
            <person name="Vicario S."/>
            <person name="Vieira F.G."/>
            <person name="Vilella A.J."/>
            <person name="Villasante A."/>
            <person name="Walenz B."/>
            <person name="Wang J."/>
            <person name="Wasserman M."/>
            <person name="Watts T."/>
            <person name="Wilson D."/>
            <person name="Wilson R.K."/>
            <person name="Wing R.A."/>
            <person name="Wolfner M.F."/>
            <person name="Wong A."/>
            <person name="Wong G.K."/>
            <person name="Wu C.I."/>
            <person name="Wu G."/>
            <person name="Yamamoto D."/>
            <person name="Yang H.P."/>
            <person name="Yang S.P."/>
            <person name="Yorke J.A."/>
            <person name="Yoshida K."/>
            <person name="Zdobnov E."/>
            <person name="Zhang P."/>
            <person name="Zhang Y."/>
            <person name="Zimin A.V."/>
            <person name="Baldwin J."/>
            <person name="Abdouelleil A."/>
            <person name="Abdulkadir J."/>
            <person name="Abebe A."/>
            <person name="Abera B."/>
            <person name="Abreu J."/>
            <person name="Acer S.C."/>
            <person name="Aftuck L."/>
            <person name="Alexander A."/>
            <person name="An P."/>
            <person name="Anderson E."/>
            <person name="Anderson S."/>
            <person name="Arachi H."/>
            <person name="Azer M."/>
            <person name="Bachantsang P."/>
            <person name="Barry A."/>
            <person name="Bayul T."/>
            <person name="Berlin A."/>
            <person name="Bessette D."/>
            <person name="Bloom T."/>
            <person name="Blye J."/>
            <person name="Boguslavskiy L."/>
            <person name="Bonnet C."/>
            <person name="Boukhgalter B."/>
            <person name="Bourzgui I."/>
            <person name="Brown A."/>
            <person name="Cahill P."/>
            <person name="Channer S."/>
            <person name="Cheshatsang Y."/>
            <person name="Chuda L."/>
            <person name="Citroen M."/>
            <person name="Collymore A."/>
            <person name="Cooke P."/>
            <person name="Costello M."/>
            <person name="D'Aco K."/>
            <person name="Daza R."/>
            <person name="De Haan G."/>
            <person name="DeGray S."/>
            <person name="DeMaso C."/>
            <person name="Dhargay N."/>
            <person name="Dooley K."/>
            <person name="Dooley E."/>
            <person name="Doricent M."/>
            <person name="Dorje P."/>
            <person name="Dorjee K."/>
            <person name="Dupes A."/>
            <person name="Elong R."/>
            <person name="Falk J."/>
            <person name="Farina A."/>
            <person name="Faro S."/>
            <person name="Ferguson D."/>
            <person name="Fisher S."/>
            <person name="Foley C.D."/>
            <person name="Franke A."/>
            <person name="Friedrich D."/>
            <person name="Gadbois L."/>
            <person name="Gearin G."/>
            <person name="Gearin C.R."/>
            <person name="Giannoukos G."/>
            <person name="Goode T."/>
            <person name="Graham J."/>
            <person name="Grandbois E."/>
            <person name="Grewal S."/>
            <person name="Gyaltsen K."/>
            <person name="Hafez N."/>
            <person name="Hagos B."/>
            <person name="Hall J."/>
            <person name="Henson C."/>
            <person name="Hollinger A."/>
            <person name="Honan T."/>
            <person name="Huard M.D."/>
            <person name="Hughes L."/>
            <person name="Hurhula B."/>
            <person name="Husby M.E."/>
            <person name="Kamat A."/>
            <person name="Kanga B."/>
            <person name="Kashin S."/>
            <person name="Khazanovich D."/>
            <person name="Kisner P."/>
            <person name="Lance K."/>
            <person name="Lara M."/>
            <person name="Lee W."/>
            <person name="Lennon N."/>
            <person name="Letendre F."/>
            <person name="LeVine R."/>
            <person name="Lipovsky A."/>
            <person name="Liu X."/>
            <person name="Liu J."/>
            <person name="Liu S."/>
            <person name="Lokyitsang T."/>
            <person name="Lokyitsang Y."/>
            <person name="Lubonja R."/>
            <person name="Lui A."/>
            <person name="MacDonald P."/>
            <person name="Magnisalis V."/>
            <person name="Maru K."/>
            <person name="Matthews C."/>
            <person name="McCusker W."/>
            <person name="McDonough S."/>
            <person name="Mehta T."/>
            <person name="Meldrim J."/>
            <person name="Meneus L."/>
            <person name="Mihai O."/>
            <person name="Mihalev A."/>
            <person name="Mihova T."/>
            <person name="Mittelman R."/>
            <person name="Mlenga V."/>
            <person name="Montmayeur A."/>
            <person name="Mulrain L."/>
            <person name="Navidi A."/>
            <person name="Naylor J."/>
            <person name="Negash T."/>
            <person name="Nguyen T."/>
            <person name="Nguyen N."/>
            <person name="Nicol R."/>
            <person name="Norbu C."/>
            <person name="Norbu N."/>
            <person name="Novod N."/>
            <person name="O'Neill B."/>
            <person name="Osman S."/>
            <person name="Markiewicz E."/>
            <person name="Oyono O.L."/>
            <person name="Patti C."/>
            <person name="Phunkhang P."/>
            <person name="Pierre F."/>
            <person name="Priest M."/>
            <person name="Raghuraman S."/>
            <person name="Rege F."/>
            <person name="Reyes R."/>
            <person name="Rise C."/>
            <person name="Rogov P."/>
            <person name="Ross K."/>
            <person name="Ryan E."/>
            <person name="Settipalli S."/>
            <person name="Shea T."/>
            <person name="Sherpa N."/>
            <person name="Shi L."/>
            <person name="Shih D."/>
            <person name="Sparrow T."/>
            <person name="Spaulding J."/>
            <person name="Stalker J."/>
            <person name="Stange-Thomann N."/>
            <person name="Stavropoulos S."/>
            <person name="Stone C."/>
            <person name="Strader C."/>
            <person name="Tesfaye S."/>
            <person name="Thomson T."/>
            <person name="Thoulutsang Y."/>
            <person name="Thoulutsang D."/>
            <person name="Topham K."/>
            <person name="Topping I."/>
            <person name="Tsamla T."/>
            <person name="Vassiliev H."/>
            <person name="Vo A."/>
            <person name="Wangchuk T."/>
            <person name="Wangdi T."/>
            <person name="Weiand M."/>
            <person name="Wilkinson J."/>
            <person name="Wilson A."/>
            <person name="Yadav S."/>
            <person name="Young G."/>
            <person name="Yu Q."/>
            <person name="Zembek L."/>
            <person name="Zhong D."/>
            <person name="Zimmer A."/>
            <person name="Zwirko Z."/>
            <person name="Jaffe D.B."/>
            <person name="Alvarez P."/>
            <person name="Brockman W."/>
            <person name="Butler J."/>
            <person name="Chin C."/>
            <person name="Gnerre S."/>
            <person name="Grabherr M."/>
            <person name="Kleber M."/>
            <person name="Mauceli E."/>
            <person name="MacCallum I."/>
        </authorList>
    </citation>
    <scope>NUCLEOTIDE SEQUENCE [LARGE SCALE GENOMIC DNA]</scope>
    <source>
        <strain evidence="2">MV2-25</strain>
    </source>
</reference>
<accession>B5DUQ3</accession>
<dbReference type="EC" id="3.5.4.6" evidence="2"/>
<proteinExistence type="predicted"/>
<dbReference type="Bgee" id="FBgn0244575">
    <property type="expression patterns" value="Expressed in insect adult head and 2 other cell types or tissues"/>
</dbReference>
<feature type="compositionally biased region" description="Polar residues" evidence="1">
    <location>
        <begin position="108"/>
        <end position="124"/>
    </location>
</feature>
<reference evidence="2" key="1">
    <citation type="journal article" date="2005" name="Genome Res.">
        <title>Comparative genome sequencing of Drosophila pseudoobscura: chromosomal, gene, and cis-element evolution.</title>
        <authorList>
            <person name="Richards S."/>
            <person name="Liu Y."/>
            <person name="Bettencourt B.R."/>
            <person name="Hradecky P."/>
            <person name="Letovsky S."/>
            <person name="Nielsen R."/>
            <person name="Thornton K."/>
            <person name="Hubisz M.J."/>
            <person name="Chen R."/>
            <person name="Meisel R.P."/>
            <person name="Couronne O."/>
            <person name="Hua S."/>
            <person name="Smith M.A."/>
            <person name="Zhang P."/>
            <person name="Liu J."/>
            <person name="Bussemaker H.J."/>
            <person name="van Batenburg M.F."/>
            <person name="Howells S.L."/>
            <person name="Scherer S.E."/>
            <person name="Sodergren E."/>
            <person name="Matthews B.B."/>
            <person name="Crosby M.A."/>
            <person name="Schroeder A.J."/>
            <person name="Ortiz-Barrientos D."/>
            <person name="Rives C.M."/>
            <person name="Metzker M.L."/>
            <person name="Muzny D.M."/>
            <person name="Scott G."/>
            <person name="Steffen D."/>
            <person name="Wheeler D.A."/>
            <person name="Worley K.C."/>
            <person name="Havlak P."/>
            <person name="Durbin K.J."/>
            <person name="Egan A."/>
            <person name="Gill R."/>
            <person name="Hume J."/>
            <person name="Morgan M.B."/>
            <person name="Miner G."/>
            <person name="Hamilton C."/>
            <person name="Huang Y."/>
            <person name="Waldron L."/>
            <person name="Verduzco D."/>
            <person name="Clerc-Blankenburg K.P."/>
            <person name="Dubchak I."/>
            <person name="Noor M.A."/>
            <person name="Anderson W."/>
            <person name="White K.P."/>
            <person name="Clark A.G."/>
            <person name="Schaeffer S.W."/>
            <person name="Gelbart W."/>
            <person name="Weinstock G.M."/>
            <person name="Gibbs R.A."/>
        </authorList>
    </citation>
    <scope>NUCLEOTIDE SEQUENCE [LARGE SCALE GENOMIC DNA]</scope>
    <source>
        <strain evidence="2">MV2-25</strain>
    </source>
</reference>
<dbReference type="GO" id="GO:0003876">
    <property type="term" value="F:AMP deaminase activity"/>
    <property type="evidence" value="ECO:0007669"/>
    <property type="project" value="UniProtKB-EC"/>
</dbReference>
<gene>
    <name evidence="2" type="primary">Dpse\GA23173</name>
    <name evidence="2" type="ORF">Dpse_GA23173</name>
</gene>
<sequence length="259" mass="28851">MQRSYADALSAKGYRTFGFDTDIEMDMDMGHGPLRRIEKRKGGDLTDSPVEEKAVVVDADVELTNEISAPYEVPQFPIEQIEKKLQVQRQLNEKQGGTRPVAVPPVQIIQSGSISSNEGNDSTADSMKNDADINFQRVSISGEDTSGVPLEDLERASTLLIEALRLRSHYMAMSDQSFPSTTARFLKTVRLKDRIDNVPVKVVSGKSSSQFPSSESTESVSVSLAPRRRSRCRLSPLYREAPPTKVYLSIRKCRTAYPY</sequence>
<reference evidence="2" key="4">
    <citation type="submission" date="2015-11" db="EMBL/GenBank/DDBJ databases">
        <authorList>
            <consortium name="FlyBase"/>
        </authorList>
    </citation>
    <scope>NUCLEOTIDE SEQUENCE</scope>
    <source>
        <strain evidence="2">MV2-25</strain>
    </source>
</reference>
<dbReference type="HOGENOM" id="CLU_1078758_0_0_1"/>
<dbReference type="eggNOG" id="KOG1096">
    <property type="taxonomic scope" value="Eukaryota"/>
</dbReference>
<feature type="region of interest" description="Disordered" evidence="1">
    <location>
        <begin position="91"/>
        <end position="124"/>
    </location>
</feature>
<evidence type="ECO:0000256" key="1">
    <source>
        <dbReference type="SAM" id="MobiDB-lite"/>
    </source>
</evidence>
<evidence type="ECO:0000313" key="2">
    <source>
        <dbReference type="EMBL" id="EDY71622.1"/>
    </source>
</evidence>
<reference evidence="2" key="3">
    <citation type="journal article" date="2012" name="PLoS ONE">
        <title>Mind the gap: upgrading genomes with Pacific Biosciences RS long-read sequencing technology.</title>
        <authorList>
            <person name="English A.C."/>
            <person name="Richards S."/>
            <person name="Han Y."/>
            <person name="Wang M."/>
            <person name="Vee V."/>
            <person name="Qu J."/>
            <person name="Qin X."/>
            <person name="Muzny D.M."/>
            <person name="Reid J.G."/>
            <person name="Worley K.C."/>
            <person name="Gibbs R.A."/>
        </authorList>
    </citation>
    <scope>NUCLEOTIDE SEQUENCE</scope>
    <source>
        <strain evidence="2">MV2-25</strain>
    </source>
</reference>
<organism evidence="2">
    <name type="scientific">Drosophila pseudoobscura pseudoobscura</name>
    <name type="common">Fruit fly</name>
    <dbReference type="NCBI Taxonomy" id="46245"/>
    <lineage>
        <taxon>Eukaryota</taxon>
        <taxon>Metazoa</taxon>
        <taxon>Ecdysozoa</taxon>
        <taxon>Arthropoda</taxon>
        <taxon>Hexapoda</taxon>
        <taxon>Insecta</taxon>
        <taxon>Pterygota</taxon>
        <taxon>Neoptera</taxon>
        <taxon>Endopterygota</taxon>
        <taxon>Diptera</taxon>
        <taxon>Brachycera</taxon>
        <taxon>Muscomorpha</taxon>
        <taxon>Ephydroidea</taxon>
        <taxon>Drosophilidae</taxon>
        <taxon>Drosophila</taxon>
        <taxon>Sophophora</taxon>
    </lineage>
</organism>
<dbReference type="AlphaFoldDB" id="B5DUQ3"/>